<evidence type="ECO:0000256" key="1">
    <source>
        <dbReference type="ARBA" id="ARBA00004651"/>
    </source>
</evidence>
<evidence type="ECO:0000256" key="3">
    <source>
        <dbReference type="ARBA" id="ARBA00022692"/>
    </source>
</evidence>
<feature type="transmembrane region" description="Helical" evidence="7">
    <location>
        <begin position="253"/>
        <end position="271"/>
    </location>
</feature>
<name>A0A4U5X6A3_STRGB</name>
<dbReference type="PANTHER" id="PTHR39087">
    <property type="entry name" value="UPF0104 MEMBRANE PROTEIN MJ1595"/>
    <property type="match status" value="1"/>
</dbReference>
<evidence type="ECO:0000256" key="6">
    <source>
        <dbReference type="SAM" id="MobiDB-lite"/>
    </source>
</evidence>
<dbReference type="Proteomes" id="UP000308632">
    <property type="component" value="Unassembled WGS sequence"/>
</dbReference>
<proteinExistence type="predicted"/>
<gene>
    <name evidence="8" type="ORF">E4U92_15430</name>
</gene>
<protein>
    <submittedName>
        <fullName evidence="8">TIGR00374 family protein</fullName>
    </submittedName>
</protein>
<comment type="caution">
    <text evidence="8">The sequence shown here is derived from an EMBL/GenBank/DDBJ whole genome shotgun (WGS) entry which is preliminary data.</text>
</comment>
<dbReference type="PANTHER" id="PTHR39087:SF2">
    <property type="entry name" value="UPF0104 MEMBRANE PROTEIN MJ1595"/>
    <property type="match status" value="1"/>
</dbReference>
<feature type="transmembrane region" description="Helical" evidence="7">
    <location>
        <begin position="301"/>
        <end position="324"/>
    </location>
</feature>
<keyword evidence="4 7" id="KW-1133">Transmembrane helix</keyword>
<feature type="transmembrane region" description="Helical" evidence="7">
    <location>
        <begin position="385"/>
        <end position="402"/>
    </location>
</feature>
<evidence type="ECO:0000256" key="4">
    <source>
        <dbReference type="ARBA" id="ARBA00022989"/>
    </source>
</evidence>
<feature type="transmembrane region" description="Helical" evidence="7">
    <location>
        <begin position="226"/>
        <end position="247"/>
    </location>
</feature>
<evidence type="ECO:0000256" key="2">
    <source>
        <dbReference type="ARBA" id="ARBA00022475"/>
    </source>
</evidence>
<dbReference type="EMBL" id="SZPR01000012">
    <property type="protein sequence ID" value="TKT08986.1"/>
    <property type="molecule type" value="Genomic_DNA"/>
</dbReference>
<evidence type="ECO:0000256" key="5">
    <source>
        <dbReference type="ARBA" id="ARBA00023136"/>
    </source>
</evidence>
<dbReference type="Pfam" id="PF03706">
    <property type="entry name" value="LPG_synthase_TM"/>
    <property type="match status" value="1"/>
</dbReference>
<evidence type="ECO:0000256" key="7">
    <source>
        <dbReference type="SAM" id="Phobius"/>
    </source>
</evidence>
<dbReference type="InterPro" id="IPR022791">
    <property type="entry name" value="L-PG_synthase/AglD"/>
</dbReference>
<accession>A0A4U5X6A3</accession>
<reference evidence="8 9" key="1">
    <citation type="submission" date="2019-04" db="EMBL/GenBank/DDBJ databases">
        <title>Streptomyces lasaliensis sp.nov., an Actinomycete isolated from soil which produces the polyether antibiotic lasalocid.</title>
        <authorList>
            <person name="Erwin G."/>
            <person name="Haber C."/>
        </authorList>
    </citation>
    <scope>NUCLEOTIDE SEQUENCE [LARGE SCALE GENOMIC DNA]</scope>
    <source>
        <strain evidence="8 9">DSM 40089</strain>
    </source>
</reference>
<feature type="transmembrane region" description="Helical" evidence="7">
    <location>
        <begin position="330"/>
        <end position="348"/>
    </location>
</feature>
<comment type="subcellular location">
    <subcellularLocation>
        <location evidence="1">Cell membrane</location>
        <topology evidence="1">Multi-pass membrane protein</topology>
    </subcellularLocation>
</comment>
<feature type="compositionally biased region" description="Low complexity" evidence="6">
    <location>
        <begin position="1"/>
        <end position="11"/>
    </location>
</feature>
<evidence type="ECO:0000313" key="8">
    <source>
        <dbReference type="EMBL" id="TKT08986.1"/>
    </source>
</evidence>
<feature type="region of interest" description="Disordered" evidence="6">
    <location>
        <begin position="1"/>
        <end position="100"/>
    </location>
</feature>
<dbReference type="GO" id="GO:0005886">
    <property type="term" value="C:plasma membrane"/>
    <property type="evidence" value="ECO:0007669"/>
    <property type="project" value="UniProtKB-SubCell"/>
</dbReference>
<sequence length="407" mass="40263">MTPATGTTSTTRRTREQAAPPPIVVAGKSTTGPADAAPGVDKSASGAPRSAACVDKPVSGAARAAPGAEKPGPDAATSVPGVEKTAPGSARAAPGVKESAPTSALRRVRWHLALALAVLAAVAYVARRHWPVLESGAGRLADADHGWLLLGAALTPATWLCAALAQQGAVTRPLPRARLVAAQFAASAANHLLPAGLGAGAVTLRFLLRCGVPAGRSATAVAVKGIAAVLARCALIAVLALGCPGVLRLPQVSATALAVAGGSALALAALLRGPLRPRWRRAAAAVLGDIRAVHARPGRAAALWGGSLAFAVLHALVLVAVAHAVGLPLAPARVALLYLAASSAAALLPTPGGLGSLDAVLAFALTAAGSPGATAASAVLGYRLLTAWLPLLPGLLVLGLLVRRRAV</sequence>
<evidence type="ECO:0000313" key="9">
    <source>
        <dbReference type="Proteomes" id="UP000308632"/>
    </source>
</evidence>
<keyword evidence="3 7" id="KW-0812">Transmembrane</keyword>
<organism evidence="8 9">
    <name type="scientific">Streptomyces galbus</name>
    <dbReference type="NCBI Taxonomy" id="33898"/>
    <lineage>
        <taxon>Bacteria</taxon>
        <taxon>Bacillati</taxon>
        <taxon>Actinomycetota</taxon>
        <taxon>Actinomycetes</taxon>
        <taxon>Kitasatosporales</taxon>
        <taxon>Streptomycetaceae</taxon>
        <taxon>Streptomyces</taxon>
    </lineage>
</organism>
<feature type="transmembrane region" description="Helical" evidence="7">
    <location>
        <begin position="360"/>
        <end position="379"/>
    </location>
</feature>
<feature type="transmembrane region" description="Helical" evidence="7">
    <location>
        <begin position="146"/>
        <end position="165"/>
    </location>
</feature>
<keyword evidence="2" id="KW-1003">Cell membrane</keyword>
<dbReference type="AlphaFoldDB" id="A0A4U5X6A3"/>
<keyword evidence="5 7" id="KW-0472">Membrane</keyword>